<name>A0ACC7NEL9_9BURK</name>
<reference evidence="1 2" key="1">
    <citation type="journal article" date="2024" name="Chem. Sci.">
        <title>Discovery of megapolipeptins by genome mining of a Burkholderiales bacteria collection.</title>
        <authorList>
            <person name="Paulo B.S."/>
            <person name="Recchia M.J.J."/>
            <person name="Lee S."/>
            <person name="Fergusson C.H."/>
            <person name="Romanowski S.B."/>
            <person name="Hernandez A."/>
            <person name="Krull N."/>
            <person name="Liu D.Y."/>
            <person name="Cavanagh H."/>
            <person name="Bos A."/>
            <person name="Gray C.A."/>
            <person name="Murphy B.T."/>
            <person name="Linington R.G."/>
            <person name="Eustaquio A.S."/>
        </authorList>
    </citation>
    <scope>NUCLEOTIDE SEQUENCE [LARGE SCALE GENOMIC DNA]</scope>
    <source>
        <strain evidence="1 2">RL18-126-BIB-B</strain>
    </source>
</reference>
<proteinExistence type="predicted"/>
<gene>
    <name evidence="1" type="ORF">PQR01_12180</name>
</gene>
<sequence length="68" mass="7306">MRRALSSGLSSVHHDSGPAPPLGDRCADNGIEVVGLFGYWLDVTQRHAAHGNVETVGHWMRGAVLTIE</sequence>
<organism evidence="1 2">
    <name type="scientific">Paraburkholderia rhynchosiae</name>
    <dbReference type="NCBI Taxonomy" id="487049"/>
    <lineage>
        <taxon>Bacteria</taxon>
        <taxon>Pseudomonadati</taxon>
        <taxon>Pseudomonadota</taxon>
        <taxon>Betaproteobacteria</taxon>
        <taxon>Burkholderiales</taxon>
        <taxon>Burkholderiaceae</taxon>
        <taxon>Paraburkholderia</taxon>
    </lineage>
</organism>
<evidence type="ECO:0000313" key="2">
    <source>
        <dbReference type="Proteomes" id="UP001629235"/>
    </source>
</evidence>
<protein>
    <submittedName>
        <fullName evidence="1">Uncharacterized protein</fullName>
    </submittedName>
</protein>
<accession>A0ACC7NEL9</accession>
<dbReference type="Proteomes" id="UP001629235">
    <property type="component" value="Unassembled WGS sequence"/>
</dbReference>
<evidence type="ECO:0000313" key="1">
    <source>
        <dbReference type="EMBL" id="MFM0104216.1"/>
    </source>
</evidence>
<keyword evidence="2" id="KW-1185">Reference proteome</keyword>
<comment type="caution">
    <text evidence="1">The sequence shown here is derived from an EMBL/GenBank/DDBJ whole genome shotgun (WGS) entry which is preliminary data.</text>
</comment>
<dbReference type="EMBL" id="JAQQDW010000019">
    <property type="protein sequence ID" value="MFM0104216.1"/>
    <property type="molecule type" value="Genomic_DNA"/>
</dbReference>